<dbReference type="GO" id="GO:0014069">
    <property type="term" value="C:postsynaptic density"/>
    <property type="evidence" value="ECO:0007669"/>
    <property type="project" value="TreeGrafter"/>
</dbReference>
<keyword evidence="10" id="KW-1185">Reference proteome</keyword>
<accession>A0A4Z2BV18</accession>
<feature type="region of interest" description="Disordered" evidence="7">
    <location>
        <begin position="100"/>
        <end position="127"/>
    </location>
</feature>
<dbReference type="GO" id="GO:0043005">
    <property type="term" value="C:neuron projection"/>
    <property type="evidence" value="ECO:0007669"/>
    <property type="project" value="TreeGrafter"/>
</dbReference>
<dbReference type="PANTHER" id="PTHR45799:SF6">
    <property type="entry name" value="RETICULON"/>
    <property type="match status" value="1"/>
</dbReference>
<dbReference type="AlphaFoldDB" id="A0A4Z2BV18"/>
<comment type="caution">
    <text evidence="9">The sequence shown here is derived from an EMBL/GenBank/DDBJ whole genome shotgun (WGS) entry which is preliminary data.</text>
</comment>
<keyword evidence="5 6" id="KW-0472">Membrane</keyword>
<feature type="compositionally biased region" description="Basic and acidic residues" evidence="7">
    <location>
        <begin position="167"/>
        <end position="186"/>
    </location>
</feature>
<dbReference type="Gene3D" id="1.20.5.2480">
    <property type="match status" value="1"/>
</dbReference>
<feature type="compositionally biased region" description="Polar residues" evidence="7">
    <location>
        <begin position="62"/>
        <end position="74"/>
    </location>
</feature>
<gene>
    <name evidence="9" type="ORF">fugu_016509</name>
</gene>
<feature type="domain" description="Reticulon" evidence="8">
    <location>
        <begin position="611"/>
        <end position="798"/>
    </location>
</feature>
<evidence type="ECO:0000256" key="5">
    <source>
        <dbReference type="ARBA" id="ARBA00023136"/>
    </source>
</evidence>
<dbReference type="EMBL" id="SWLE01000010">
    <property type="protein sequence ID" value="TNM95426.1"/>
    <property type="molecule type" value="Genomic_DNA"/>
</dbReference>
<dbReference type="GO" id="GO:0030182">
    <property type="term" value="P:neuron differentiation"/>
    <property type="evidence" value="ECO:0007669"/>
    <property type="project" value="TreeGrafter"/>
</dbReference>
<dbReference type="GO" id="GO:0007420">
    <property type="term" value="P:brain development"/>
    <property type="evidence" value="ECO:0007669"/>
    <property type="project" value="TreeGrafter"/>
</dbReference>
<keyword evidence="4 6" id="KW-1133">Transmembrane helix</keyword>
<feature type="transmembrane region" description="Helical" evidence="6">
    <location>
        <begin position="740"/>
        <end position="761"/>
    </location>
</feature>
<keyword evidence="3 6" id="KW-0256">Endoplasmic reticulum</keyword>
<feature type="region of interest" description="Disordered" evidence="7">
    <location>
        <begin position="164"/>
        <end position="252"/>
    </location>
</feature>
<evidence type="ECO:0000259" key="8">
    <source>
        <dbReference type="PROSITE" id="PS50845"/>
    </source>
</evidence>
<dbReference type="GO" id="GO:0005789">
    <property type="term" value="C:endoplasmic reticulum membrane"/>
    <property type="evidence" value="ECO:0007669"/>
    <property type="project" value="UniProtKB-SubCell"/>
</dbReference>
<feature type="compositionally biased region" description="Polar residues" evidence="7">
    <location>
        <begin position="107"/>
        <end position="117"/>
    </location>
</feature>
<organism evidence="9 10">
    <name type="scientific">Takifugu bimaculatus</name>
    <dbReference type="NCBI Taxonomy" id="433685"/>
    <lineage>
        <taxon>Eukaryota</taxon>
        <taxon>Metazoa</taxon>
        <taxon>Chordata</taxon>
        <taxon>Craniata</taxon>
        <taxon>Vertebrata</taxon>
        <taxon>Euteleostomi</taxon>
        <taxon>Actinopterygii</taxon>
        <taxon>Neopterygii</taxon>
        <taxon>Teleostei</taxon>
        <taxon>Neoteleostei</taxon>
        <taxon>Acanthomorphata</taxon>
        <taxon>Eupercaria</taxon>
        <taxon>Tetraodontiformes</taxon>
        <taxon>Tetradontoidea</taxon>
        <taxon>Tetraodontidae</taxon>
        <taxon>Takifugu</taxon>
    </lineage>
</organism>
<evidence type="ECO:0000256" key="2">
    <source>
        <dbReference type="ARBA" id="ARBA00022692"/>
    </source>
</evidence>
<feature type="region of interest" description="Disordered" evidence="7">
    <location>
        <begin position="23"/>
        <end position="82"/>
    </location>
</feature>
<keyword evidence="2 6" id="KW-0812">Transmembrane</keyword>
<feature type="region of interest" description="Disordered" evidence="7">
    <location>
        <begin position="391"/>
        <end position="601"/>
    </location>
</feature>
<feature type="compositionally biased region" description="Acidic residues" evidence="7">
    <location>
        <begin position="198"/>
        <end position="212"/>
    </location>
</feature>
<evidence type="ECO:0000256" key="1">
    <source>
        <dbReference type="ARBA" id="ARBA00004477"/>
    </source>
</evidence>
<dbReference type="InterPro" id="IPR046964">
    <property type="entry name" value="RTN1-4"/>
</dbReference>
<sequence>MSAEELGSEGRWFGDDYERNGLFGNAPTQFGELREDFKPRGSEVSSDLDQQFHPYQDDGQRPSVTMETASTDDSMSGLARKSMNDDGDVYTSLLSGQSFASGQGSSYLSDSLKASETSLGSSGLGDFSSDSYSFSSNIKMASGLADDMPKSLFSSDKTESYNYMDISHGDERHDQRLGDKGSKGHDSLGGYIDKNPGGDEDDEEEEEEEEENLGPALGSHSFPYVEEPSDEELSDYRSYRNLGGTPQTASPVKITLTESQPTSARPDVHPAPPPVTVSERENILSVGLQGVPTVTLSEARGRQPGVLAQRFPHTRFRVSADVMAFGYYQHSGLRRKSSGFRSISSTVVFQNISPDFVMKVEKHKNGLILREWKLISAYPLRAEKEFRSDDMFKDDAVKPPACKGPSSTNAGGREQDGSSAESGDSEIELVSEEPPKASGNPFAQPPKSKGTVSQPNNPFDSPPAAPGGCGLAGNHAPPTAYSILREEREAELDSDLFIESASEESPKREQGFGGLKQGVSPPSPLVPGVVSPRSTSEAVPAAAAATERVKTPVKSEEDYPAKPKPPTAAVPPEIRSERPQKDDMHENASEGKGDPGKPTASIFPGLNKQKAIDLLYWRNVKQSGAVFSSVLLLLFSLTQFSVVSVGAYLALAALSATISFRIYKSVLQAVQKTDEGHPFKSYLEMEITLSQDQISKYADKILLYSNTCVKELRRLFLVQDLVDSLKFAVLMWLLTYVGALFNGLTLLILAVVSMFTMPVVYEKHQAQIDQYVGLIRTHVNSVVGKIQAKIPGAKRKEE</sequence>
<evidence type="ECO:0000256" key="6">
    <source>
        <dbReference type="RuleBase" id="RU210713"/>
    </source>
</evidence>
<evidence type="ECO:0000256" key="7">
    <source>
        <dbReference type="SAM" id="MobiDB-lite"/>
    </source>
</evidence>
<dbReference type="PANTHER" id="PTHR45799">
    <property type="entry name" value="RETICULON-LIKE PROTEIN"/>
    <property type="match status" value="1"/>
</dbReference>
<dbReference type="FunFam" id="1.20.5.2480:FF:000001">
    <property type="entry name" value="Reticulon"/>
    <property type="match status" value="1"/>
</dbReference>
<feature type="compositionally biased region" description="Low complexity" evidence="7">
    <location>
        <begin position="118"/>
        <end position="127"/>
    </location>
</feature>
<name>A0A4Z2BV18_9TELE</name>
<dbReference type="PROSITE" id="PS50845">
    <property type="entry name" value="RETICULON"/>
    <property type="match status" value="1"/>
</dbReference>
<protein>
    <recommendedName>
        <fullName evidence="6">Reticulon</fullName>
    </recommendedName>
</protein>
<reference evidence="9 10" key="1">
    <citation type="submission" date="2019-04" db="EMBL/GenBank/DDBJ databases">
        <title>The sequence and de novo assembly of Takifugu bimaculatus genome using PacBio and Hi-C technologies.</title>
        <authorList>
            <person name="Xu P."/>
            <person name="Liu B."/>
            <person name="Zhou Z."/>
        </authorList>
    </citation>
    <scope>NUCLEOTIDE SEQUENCE [LARGE SCALE GENOMIC DNA]</scope>
    <source>
        <strain evidence="9">TB-2018</strain>
        <tissue evidence="9">Muscle</tissue>
    </source>
</reference>
<evidence type="ECO:0000256" key="3">
    <source>
        <dbReference type="ARBA" id="ARBA00022824"/>
    </source>
</evidence>
<dbReference type="InterPro" id="IPR003388">
    <property type="entry name" value="Reticulon"/>
</dbReference>
<evidence type="ECO:0000256" key="4">
    <source>
        <dbReference type="ARBA" id="ARBA00022989"/>
    </source>
</evidence>
<dbReference type="GO" id="GO:0071787">
    <property type="term" value="P:endoplasmic reticulum tubular network formation"/>
    <property type="evidence" value="ECO:0007669"/>
    <property type="project" value="TreeGrafter"/>
</dbReference>
<feature type="compositionally biased region" description="Basic and acidic residues" evidence="7">
    <location>
        <begin position="574"/>
        <end position="595"/>
    </location>
</feature>
<evidence type="ECO:0000313" key="9">
    <source>
        <dbReference type="EMBL" id="TNM95426.1"/>
    </source>
</evidence>
<evidence type="ECO:0000313" key="10">
    <source>
        <dbReference type="Proteomes" id="UP000516260"/>
    </source>
</evidence>
<feature type="transmembrane region" description="Helical" evidence="6">
    <location>
        <begin position="630"/>
        <end position="654"/>
    </location>
</feature>
<feature type="compositionally biased region" description="Polar residues" evidence="7">
    <location>
        <begin position="450"/>
        <end position="459"/>
    </location>
</feature>
<feature type="compositionally biased region" description="Basic and acidic residues" evidence="7">
    <location>
        <begin position="32"/>
        <end position="41"/>
    </location>
</feature>
<feature type="compositionally biased region" description="Basic and acidic residues" evidence="7">
    <location>
        <begin position="547"/>
        <end position="561"/>
    </location>
</feature>
<dbReference type="Pfam" id="PF02453">
    <property type="entry name" value="Reticulon"/>
    <property type="match status" value="1"/>
</dbReference>
<proteinExistence type="predicted"/>
<comment type="subcellular location">
    <subcellularLocation>
        <location evidence="1 6">Endoplasmic reticulum membrane</location>
        <topology evidence="1 6">Multi-pass membrane protein</topology>
    </subcellularLocation>
</comment>
<dbReference type="Proteomes" id="UP000516260">
    <property type="component" value="Chromosome 18"/>
</dbReference>
<feature type="compositionally biased region" description="Low complexity" evidence="7">
    <location>
        <begin position="526"/>
        <end position="546"/>
    </location>
</feature>